<reference evidence="2 3" key="1">
    <citation type="submission" date="2018-11" db="EMBL/GenBank/DDBJ databases">
        <title>Trebonia kvetii gen.nov., sp.nov., a novel acidophilic actinobacterium, and proposal of the new actinobacterial family Treboniaceae fam. nov.</title>
        <authorList>
            <person name="Rapoport D."/>
            <person name="Sagova-Mareckova M."/>
            <person name="Sedlacek I."/>
            <person name="Provaznik J."/>
            <person name="Kralova S."/>
            <person name="Pavlinic D."/>
            <person name="Benes V."/>
            <person name="Kopecky J."/>
        </authorList>
    </citation>
    <scope>NUCLEOTIDE SEQUENCE [LARGE SCALE GENOMIC DNA]</scope>
    <source>
        <strain evidence="2 3">15Tr583</strain>
    </source>
</reference>
<name>A0A6P2BV37_9ACTN</name>
<protein>
    <recommendedName>
        <fullName evidence="4">IclR-ED domain-containing protein</fullName>
    </recommendedName>
</protein>
<sequence length="92" mass="9229">MLTADTAADAGPAAGAGRVGGERPSGTGMLMGFLAKGVWCGRRAAALPDAPAMGAISVFGPQARTTETAIETIVAGLQRVAVELSRDFNPEA</sequence>
<evidence type="ECO:0000313" key="3">
    <source>
        <dbReference type="Proteomes" id="UP000460272"/>
    </source>
</evidence>
<proteinExistence type="predicted"/>
<dbReference type="RefSeq" id="WP_145855201.1">
    <property type="nucleotide sequence ID" value="NZ_RPFW01000004.1"/>
</dbReference>
<feature type="region of interest" description="Disordered" evidence="1">
    <location>
        <begin position="1"/>
        <end position="25"/>
    </location>
</feature>
<keyword evidence="3" id="KW-1185">Reference proteome</keyword>
<gene>
    <name evidence="2" type="ORF">EAS64_20845</name>
</gene>
<evidence type="ECO:0000313" key="2">
    <source>
        <dbReference type="EMBL" id="TVZ02924.1"/>
    </source>
</evidence>
<evidence type="ECO:0000256" key="1">
    <source>
        <dbReference type="SAM" id="MobiDB-lite"/>
    </source>
</evidence>
<organism evidence="2 3">
    <name type="scientific">Trebonia kvetii</name>
    <dbReference type="NCBI Taxonomy" id="2480626"/>
    <lineage>
        <taxon>Bacteria</taxon>
        <taxon>Bacillati</taxon>
        <taxon>Actinomycetota</taxon>
        <taxon>Actinomycetes</taxon>
        <taxon>Streptosporangiales</taxon>
        <taxon>Treboniaceae</taxon>
        <taxon>Trebonia</taxon>
    </lineage>
</organism>
<evidence type="ECO:0008006" key="4">
    <source>
        <dbReference type="Google" id="ProtNLM"/>
    </source>
</evidence>
<accession>A0A6P2BV37</accession>
<dbReference type="AlphaFoldDB" id="A0A6P2BV37"/>
<feature type="compositionally biased region" description="Low complexity" evidence="1">
    <location>
        <begin position="1"/>
        <end position="16"/>
    </location>
</feature>
<dbReference type="EMBL" id="RPFW01000004">
    <property type="protein sequence ID" value="TVZ02924.1"/>
    <property type="molecule type" value="Genomic_DNA"/>
</dbReference>
<comment type="caution">
    <text evidence="2">The sequence shown here is derived from an EMBL/GenBank/DDBJ whole genome shotgun (WGS) entry which is preliminary data.</text>
</comment>
<dbReference type="Proteomes" id="UP000460272">
    <property type="component" value="Unassembled WGS sequence"/>
</dbReference>